<proteinExistence type="predicted"/>
<keyword evidence="3" id="KW-1185">Reference proteome</keyword>
<comment type="caution">
    <text evidence="2">The sequence shown here is derived from an EMBL/GenBank/DDBJ whole genome shotgun (WGS) entry which is preliminary data.</text>
</comment>
<dbReference type="EMBL" id="JBIGIC010000006">
    <property type="protein sequence ID" value="MFG6487676.1"/>
    <property type="molecule type" value="Genomic_DNA"/>
</dbReference>
<dbReference type="InterPro" id="IPR001638">
    <property type="entry name" value="Solute-binding_3/MltF_N"/>
</dbReference>
<dbReference type="RefSeq" id="WP_394411035.1">
    <property type="nucleotide sequence ID" value="NZ_JBIGIC010000006.1"/>
</dbReference>
<dbReference type="SUPFAM" id="SSF53850">
    <property type="entry name" value="Periplasmic binding protein-like II"/>
    <property type="match status" value="1"/>
</dbReference>
<reference evidence="2 3" key="1">
    <citation type="submission" date="2024-08" db="EMBL/GenBank/DDBJ databases">
        <authorList>
            <person name="Lu H."/>
        </authorList>
    </citation>
    <scope>NUCLEOTIDE SEQUENCE [LARGE SCALE GENOMIC DNA]</scope>
    <source>
        <strain evidence="2 3">BYS78W</strain>
    </source>
</reference>
<accession>A0ABW7HCN2</accession>
<evidence type="ECO:0000259" key="1">
    <source>
        <dbReference type="Pfam" id="PF00497"/>
    </source>
</evidence>
<dbReference type="PANTHER" id="PTHR38834">
    <property type="entry name" value="PERIPLASMIC SUBSTRATE BINDING PROTEIN FAMILY 3"/>
    <property type="match status" value="1"/>
</dbReference>
<organism evidence="2 3">
    <name type="scientific">Pelomonas candidula</name>
    <dbReference type="NCBI Taxonomy" id="3299025"/>
    <lineage>
        <taxon>Bacteria</taxon>
        <taxon>Pseudomonadati</taxon>
        <taxon>Pseudomonadota</taxon>
        <taxon>Betaproteobacteria</taxon>
        <taxon>Burkholderiales</taxon>
        <taxon>Sphaerotilaceae</taxon>
        <taxon>Roseateles</taxon>
    </lineage>
</organism>
<feature type="domain" description="Solute-binding protein family 3/N-terminal" evidence="1">
    <location>
        <begin position="39"/>
        <end position="250"/>
    </location>
</feature>
<dbReference type="Pfam" id="PF00497">
    <property type="entry name" value="SBP_bac_3"/>
    <property type="match status" value="1"/>
</dbReference>
<gene>
    <name evidence="2" type="ORF">ACG04R_13420</name>
</gene>
<sequence length="254" mass="28848">MLRRDLLLLSVPAGMPAPVKAQQHPNDAAERTPPLEWVAGDLPPFAWRAPGGARGYAHDLMLLMARQLGRPAQVTYYPWARAVQLTERSDHVGIFPLARTPDREKRFQWLVPLMTTRYVLVTTATERRLVLSQLRLLRVGVLRGSPIVRNLQGEHFQTIIEGKDYKDLLRMLVGGTLDAVYAGASMIEAAMDEYGYARQRFTTHLALGEAKLYMAASLALAPEEARRWQKAYQQLEEDGSVERLRRRYFAAEKH</sequence>
<dbReference type="Proteomes" id="UP001606134">
    <property type="component" value="Unassembled WGS sequence"/>
</dbReference>
<evidence type="ECO:0000313" key="3">
    <source>
        <dbReference type="Proteomes" id="UP001606134"/>
    </source>
</evidence>
<protein>
    <submittedName>
        <fullName evidence="2">Substrate-binding periplasmic protein</fullName>
    </submittedName>
</protein>
<name>A0ABW7HCN2_9BURK</name>
<evidence type="ECO:0000313" key="2">
    <source>
        <dbReference type="EMBL" id="MFG6487676.1"/>
    </source>
</evidence>
<dbReference type="PANTHER" id="PTHR38834:SF3">
    <property type="entry name" value="SOLUTE-BINDING PROTEIN FAMILY 3_N-TERMINAL DOMAIN-CONTAINING PROTEIN"/>
    <property type="match status" value="1"/>
</dbReference>
<dbReference type="Gene3D" id="3.40.190.10">
    <property type="entry name" value="Periplasmic binding protein-like II"/>
    <property type="match status" value="2"/>
</dbReference>